<dbReference type="EMBL" id="SRLO01001631">
    <property type="protein sequence ID" value="TNN36330.1"/>
    <property type="molecule type" value="Genomic_DNA"/>
</dbReference>
<evidence type="ECO:0000313" key="2">
    <source>
        <dbReference type="EMBL" id="TNN36330.1"/>
    </source>
</evidence>
<feature type="compositionally biased region" description="Polar residues" evidence="1">
    <location>
        <begin position="33"/>
        <end position="52"/>
    </location>
</feature>
<protein>
    <submittedName>
        <fullName evidence="2">Uncharacterized protein</fullName>
    </submittedName>
</protein>
<name>A0A4Z2F666_9TELE</name>
<gene>
    <name evidence="2" type="ORF">EYF80_053498</name>
</gene>
<evidence type="ECO:0000256" key="1">
    <source>
        <dbReference type="SAM" id="MobiDB-lite"/>
    </source>
</evidence>
<dbReference type="AlphaFoldDB" id="A0A4Z2F666"/>
<proteinExistence type="predicted"/>
<keyword evidence="3" id="KW-1185">Reference proteome</keyword>
<dbReference type="Proteomes" id="UP000314294">
    <property type="component" value="Unassembled WGS sequence"/>
</dbReference>
<comment type="caution">
    <text evidence="2">The sequence shown here is derived from an EMBL/GenBank/DDBJ whole genome shotgun (WGS) entry which is preliminary data.</text>
</comment>
<feature type="region of interest" description="Disordered" evidence="1">
    <location>
        <begin position="33"/>
        <end position="58"/>
    </location>
</feature>
<sequence>MDDTGPPRGGQGSLCTVVGSSAAPVAFSTQIFGSTQRPCGSGNNPSPSTAASLYTPPTPHLRKRRMKMIQFTVVQKQQPASRLDEEPGAALNQPGRHRKHSEVYTPCGVHDELQRRKETLSEKDNKQCG</sequence>
<feature type="region of interest" description="Disordered" evidence="1">
    <location>
        <begin position="74"/>
        <end position="129"/>
    </location>
</feature>
<accession>A0A4Z2F666</accession>
<feature type="compositionally biased region" description="Basic and acidic residues" evidence="1">
    <location>
        <begin position="109"/>
        <end position="129"/>
    </location>
</feature>
<evidence type="ECO:0000313" key="3">
    <source>
        <dbReference type="Proteomes" id="UP000314294"/>
    </source>
</evidence>
<reference evidence="2 3" key="1">
    <citation type="submission" date="2019-03" db="EMBL/GenBank/DDBJ databases">
        <title>First draft genome of Liparis tanakae, snailfish: a comprehensive survey of snailfish specific genes.</title>
        <authorList>
            <person name="Kim W."/>
            <person name="Song I."/>
            <person name="Jeong J.-H."/>
            <person name="Kim D."/>
            <person name="Kim S."/>
            <person name="Ryu S."/>
            <person name="Song J.Y."/>
            <person name="Lee S.K."/>
        </authorList>
    </citation>
    <scope>NUCLEOTIDE SEQUENCE [LARGE SCALE GENOMIC DNA]</scope>
    <source>
        <tissue evidence="2">Muscle</tissue>
    </source>
</reference>
<organism evidence="2 3">
    <name type="scientific">Liparis tanakae</name>
    <name type="common">Tanaka's snailfish</name>
    <dbReference type="NCBI Taxonomy" id="230148"/>
    <lineage>
        <taxon>Eukaryota</taxon>
        <taxon>Metazoa</taxon>
        <taxon>Chordata</taxon>
        <taxon>Craniata</taxon>
        <taxon>Vertebrata</taxon>
        <taxon>Euteleostomi</taxon>
        <taxon>Actinopterygii</taxon>
        <taxon>Neopterygii</taxon>
        <taxon>Teleostei</taxon>
        <taxon>Neoteleostei</taxon>
        <taxon>Acanthomorphata</taxon>
        <taxon>Eupercaria</taxon>
        <taxon>Perciformes</taxon>
        <taxon>Cottioidei</taxon>
        <taxon>Cottales</taxon>
        <taxon>Liparidae</taxon>
        <taxon>Liparis</taxon>
    </lineage>
</organism>